<dbReference type="GO" id="GO:0031528">
    <property type="term" value="C:microvillus membrane"/>
    <property type="evidence" value="ECO:0007669"/>
    <property type="project" value="UniProtKB-SubCell"/>
</dbReference>
<evidence type="ECO:0000313" key="9">
    <source>
        <dbReference type="EMBL" id="CAB3265179.1"/>
    </source>
</evidence>
<gene>
    <name evidence="9" type="primary">Prom1-001</name>
</gene>
<keyword evidence="8" id="KW-0732">Signal</keyword>
<evidence type="ECO:0000256" key="2">
    <source>
        <dbReference type="ARBA" id="ARBA00006058"/>
    </source>
</evidence>
<feature type="transmembrane region" description="Helical" evidence="7">
    <location>
        <begin position="432"/>
        <end position="455"/>
    </location>
</feature>
<dbReference type="Pfam" id="PF05478">
    <property type="entry name" value="Prominin"/>
    <property type="match status" value="1"/>
</dbReference>
<keyword evidence="5 7" id="KW-0472">Membrane</keyword>
<keyword evidence="3 7" id="KW-0812">Transmembrane</keyword>
<accession>A0A6F9DPX0</accession>
<feature type="transmembrane region" description="Helical" evidence="7">
    <location>
        <begin position="476"/>
        <end position="502"/>
    </location>
</feature>
<dbReference type="InterPro" id="IPR008795">
    <property type="entry name" value="Prominin"/>
</dbReference>
<evidence type="ECO:0000256" key="3">
    <source>
        <dbReference type="ARBA" id="ARBA00022692"/>
    </source>
</evidence>
<comment type="subcellular location">
    <subcellularLocation>
        <location evidence="1">Cell projection</location>
        <location evidence="1">Microvillus membrane</location>
        <topology evidence="1">Multi-pass membrane protein</topology>
    </subcellularLocation>
</comment>
<feature type="signal peptide" evidence="8">
    <location>
        <begin position="1"/>
        <end position="20"/>
    </location>
</feature>
<evidence type="ECO:0000256" key="1">
    <source>
        <dbReference type="ARBA" id="ARBA00004475"/>
    </source>
</evidence>
<feature type="transmembrane region" description="Helical" evidence="7">
    <location>
        <begin position="159"/>
        <end position="180"/>
    </location>
</feature>
<reference evidence="9" key="1">
    <citation type="submission" date="2020-04" db="EMBL/GenBank/DDBJ databases">
        <authorList>
            <person name="Neveu A P."/>
        </authorList>
    </citation>
    <scope>NUCLEOTIDE SEQUENCE</scope>
    <source>
        <tissue evidence="9">Whole embryo</tissue>
    </source>
</reference>
<sequence length="857" mass="94378">MDYTLYVAICILSLLSGCSAQNVTYEDLPQGTYSEVSVEISVSSLSHLYVMTREFVNIVFKPFSAIEEFIYSIVTENQGNFLNELLAQWQTSLPWHLFIAYKLAAFEVGYMTCLVAGCLFIIFVPLVGAIMCCCRTCCDNCGGEMTQKKSRTHSKWRHCLCISLLILTVFMAVPCVFVFLTNEWVTDVVQIIPEKTNESLSNIIKYLDNVPVQFDYVTDQYSLLDGRLRNEVNNIDQSVGVPVQQQFNGAAQPVFAELETLSALSKTTLAQLEAVDSATNNITTSVSGIEFALDTVRNNITTAVSACNGTALCDSVSSTADQLTLGGNFSSLDDLSSQIAKINESLSFDIDGAIADAQKQIDDIPAIVKNNSAAVTDELLNSLNDVNNTIESSIASLPLDEVTNLKNQISNFDDTISNAFDVYSNNYDIYRYAAGIVLGSLVAVICLFYLLGLFCGCGAYKADPSNRPCISNCGGLLIMSAVGFSFIFSWLLMILVTLSFTIGGHGERYVCQNFESPYEGLKFTDRILNGSLDDTLQMPGANITLYGIVESCQANASIYTALKLENRFNVTEFVANATEQVKNLTDMVASFNEPINITIYTPDVEQALNDLTTSGLDSINFTAYLETINEGITQTDLIAYAQFLNDTADNLTASVPAVADSLRQSSYDLVVIQETMVAPLDEQLTVMNTNVLALEQTSQTLNDTVNQTEQALIQFDAWVASNGTDVVQDQITIFANLIGDDVIGYADWLEIQITTNFGACRPVFLVYTEVVSILCDYLMDVLNGLWFSLGWILFFIIPAAIVGMKLAKFFRNFRDSDEDYNGDWNEMDGYNRSNNNGVPPSSASKFRSAKIHPSQYY</sequence>
<dbReference type="PANTHER" id="PTHR22730">
    <property type="entry name" value="PROMININ PROM PROTEIN"/>
    <property type="match status" value="1"/>
</dbReference>
<keyword evidence="4 7" id="KW-1133">Transmembrane helix</keyword>
<feature type="transmembrane region" description="Helical" evidence="7">
    <location>
        <begin position="785"/>
        <end position="804"/>
    </location>
</feature>
<dbReference type="AlphaFoldDB" id="A0A6F9DPX0"/>
<protein>
    <submittedName>
        <fullName evidence="9">Prominin-1-like</fullName>
    </submittedName>
</protein>
<feature type="chain" id="PRO_5026111278" evidence="8">
    <location>
        <begin position="21"/>
        <end position="857"/>
    </location>
</feature>
<evidence type="ECO:0000256" key="5">
    <source>
        <dbReference type="ARBA" id="ARBA00023136"/>
    </source>
</evidence>
<name>A0A6F9DPX0_9ASCI</name>
<organism evidence="9">
    <name type="scientific">Phallusia mammillata</name>
    <dbReference type="NCBI Taxonomy" id="59560"/>
    <lineage>
        <taxon>Eukaryota</taxon>
        <taxon>Metazoa</taxon>
        <taxon>Chordata</taxon>
        <taxon>Tunicata</taxon>
        <taxon>Ascidiacea</taxon>
        <taxon>Phlebobranchia</taxon>
        <taxon>Ascidiidae</taxon>
        <taxon>Phallusia</taxon>
    </lineage>
</organism>
<dbReference type="PANTHER" id="PTHR22730:SF1">
    <property type="entry name" value="PROMININ-LIKE PROTEIN"/>
    <property type="match status" value="1"/>
</dbReference>
<evidence type="ECO:0000256" key="6">
    <source>
        <dbReference type="ARBA" id="ARBA00023180"/>
    </source>
</evidence>
<proteinExistence type="evidence at transcript level"/>
<evidence type="ECO:0000256" key="7">
    <source>
        <dbReference type="SAM" id="Phobius"/>
    </source>
</evidence>
<feature type="transmembrane region" description="Helical" evidence="7">
    <location>
        <begin position="108"/>
        <end position="138"/>
    </location>
</feature>
<dbReference type="EMBL" id="LR789317">
    <property type="protein sequence ID" value="CAB3265179.1"/>
    <property type="molecule type" value="mRNA"/>
</dbReference>
<evidence type="ECO:0000256" key="8">
    <source>
        <dbReference type="SAM" id="SignalP"/>
    </source>
</evidence>
<keyword evidence="6" id="KW-0325">Glycoprotein</keyword>
<evidence type="ECO:0000256" key="4">
    <source>
        <dbReference type="ARBA" id="ARBA00022989"/>
    </source>
</evidence>
<comment type="similarity">
    <text evidence="2">Belongs to the prominin family.</text>
</comment>